<evidence type="ECO:0000259" key="5">
    <source>
        <dbReference type="PROSITE" id="PS50043"/>
    </source>
</evidence>
<dbReference type="SUPFAM" id="SSF46894">
    <property type="entry name" value="C-terminal effector domain of the bipartite response regulators"/>
    <property type="match status" value="1"/>
</dbReference>
<gene>
    <name evidence="6" type="ORF">ACFSUT_05115</name>
</gene>
<dbReference type="PROSITE" id="PS50043">
    <property type="entry name" value="HTH_LUXR_2"/>
    <property type="match status" value="1"/>
</dbReference>
<protein>
    <submittedName>
        <fullName evidence="6">LuxR C-terminal-related transcriptional regulator</fullName>
    </submittedName>
</protein>
<evidence type="ECO:0000256" key="1">
    <source>
        <dbReference type="ARBA" id="ARBA00023015"/>
    </source>
</evidence>
<evidence type="ECO:0000313" key="7">
    <source>
        <dbReference type="Proteomes" id="UP001597542"/>
    </source>
</evidence>
<organism evidence="6 7">
    <name type="scientific">Amycolatopsis albidoflavus</name>
    <dbReference type="NCBI Taxonomy" id="102226"/>
    <lineage>
        <taxon>Bacteria</taxon>
        <taxon>Bacillati</taxon>
        <taxon>Actinomycetota</taxon>
        <taxon>Actinomycetes</taxon>
        <taxon>Pseudonocardiales</taxon>
        <taxon>Pseudonocardiaceae</taxon>
        <taxon>Amycolatopsis</taxon>
    </lineage>
</organism>
<feature type="domain" description="HTH luxR-type" evidence="5">
    <location>
        <begin position="198"/>
        <end position="263"/>
    </location>
</feature>
<dbReference type="Gene3D" id="3.40.50.2300">
    <property type="match status" value="1"/>
</dbReference>
<evidence type="ECO:0000256" key="3">
    <source>
        <dbReference type="ARBA" id="ARBA00023163"/>
    </source>
</evidence>
<dbReference type="PANTHER" id="PTHR44688">
    <property type="entry name" value="DNA-BINDING TRANSCRIPTIONAL ACTIVATOR DEVR_DOSR"/>
    <property type="match status" value="1"/>
</dbReference>
<dbReference type="Proteomes" id="UP001597542">
    <property type="component" value="Unassembled WGS sequence"/>
</dbReference>
<reference evidence="7" key="1">
    <citation type="journal article" date="2019" name="Int. J. Syst. Evol. Microbiol.">
        <title>The Global Catalogue of Microorganisms (GCM) 10K type strain sequencing project: providing services to taxonomists for standard genome sequencing and annotation.</title>
        <authorList>
            <consortium name="The Broad Institute Genomics Platform"/>
            <consortium name="The Broad Institute Genome Sequencing Center for Infectious Disease"/>
            <person name="Wu L."/>
            <person name="Ma J."/>
        </authorList>
    </citation>
    <scope>NUCLEOTIDE SEQUENCE [LARGE SCALE GENOMIC DNA]</scope>
    <source>
        <strain evidence="7">CGMCC 4.7638</strain>
    </source>
</reference>
<keyword evidence="7" id="KW-1185">Reference proteome</keyword>
<dbReference type="EMBL" id="JBHUKQ010000004">
    <property type="protein sequence ID" value="MFD2479642.1"/>
    <property type="molecule type" value="Genomic_DNA"/>
</dbReference>
<sequence>MIGRESAPGGLRKGWLDGGHPANQDCRTVEDMSRRLSAVAVPAGSKAVRGQDGGVMGWVSVAVLARDPIAADGARAALRGRPGVRLVVGDAERQAQVLIVFAGNVDGALLSMVEEFVERAESSTVRVVFVVSRLPEYYLLRAFECGLVSVLMRGEVDYDVIVRATINASRARSTMPEPLLFALLDRIRQSQERLHSTYGLTSAGLNKREIEVLRLLSDGLDTSEIAAKLNYSERTIKAVLQVMMTRLGLNSRAHAVAYAIRCGMV</sequence>
<keyword evidence="2" id="KW-0238">DNA-binding</keyword>
<dbReference type="PRINTS" id="PR00038">
    <property type="entry name" value="HTHLUXR"/>
</dbReference>
<dbReference type="SMART" id="SM00421">
    <property type="entry name" value="HTH_LUXR"/>
    <property type="match status" value="1"/>
</dbReference>
<dbReference type="RefSeq" id="WP_344277800.1">
    <property type="nucleotide sequence ID" value="NZ_BAAAHV010000013.1"/>
</dbReference>
<keyword evidence="3" id="KW-0804">Transcription</keyword>
<accession>A0ABW5HSC9</accession>
<evidence type="ECO:0000256" key="4">
    <source>
        <dbReference type="SAM" id="MobiDB-lite"/>
    </source>
</evidence>
<keyword evidence="1" id="KW-0805">Transcription regulation</keyword>
<evidence type="ECO:0000313" key="6">
    <source>
        <dbReference type="EMBL" id="MFD2479642.1"/>
    </source>
</evidence>
<evidence type="ECO:0000256" key="2">
    <source>
        <dbReference type="ARBA" id="ARBA00023125"/>
    </source>
</evidence>
<dbReference type="PANTHER" id="PTHR44688:SF16">
    <property type="entry name" value="DNA-BINDING TRANSCRIPTIONAL ACTIVATOR DEVR_DOSR"/>
    <property type="match status" value="1"/>
</dbReference>
<comment type="caution">
    <text evidence="6">The sequence shown here is derived from an EMBL/GenBank/DDBJ whole genome shotgun (WGS) entry which is preliminary data.</text>
</comment>
<dbReference type="CDD" id="cd06170">
    <property type="entry name" value="LuxR_C_like"/>
    <property type="match status" value="1"/>
</dbReference>
<dbReference type="Pfam" id="PF00196">
    <property type="entry name" value="GerE"/>
    <property type="match status" value="1"/>
</dbReference>
<dbReference type="InterPro" id="IPR000792">
    <property type="entry name" value="Tscrpt_reg_LuxR_C"/>
</dbReference>
<proteinExistence type="predicted"/>
<name>A0ABW5HSC9_9PSEU</name>
<dbReference type="InterPro" id="IPR016032">
    <property type="entry name" value="Sig_transdc_resp-reg_C-effctor"/>
</dbReference>
<feature type="region of interest" description="Disordered" evidence="4">
    <location>
        <begin position="1"/>
        <end position="22"/>
    </location>
</feature>